<dbReference type="Proteomes" id="UP001266305">
    <property type="component" value="Unassembled WGS sequence"/>
</dbReference>
<feature type="region of interest" description="Disordered" evidence="1">
    <location>
        <begin position="86"/>
        <end position="122"/>
    </location>
</feature>
<organism evidence="2 3">
    <name type="scientific">Saguinus oedipus</name>
    <name type="common">Cotton-top tamarin</name>
    <name type="synonym">Oedipomidas oedipus</name>
    <dbReference type="NCBI Taxonomy" id="9490"/>
    <lineage>
        <taxon>Eukaryota</taxon>
        <taxon>Metazoa</taxon>
        <taxon>Chordata</taxon>
        <taxon>Craniata</taxon>
        <taxon>Vertebrata</taxon>
        <taxon>Euteleostomi</taxon>
        <taxon>Mammalia</taxon>
        <taxon>Eutheria</taxon>
        <taxon>Euarchontoglires</taxon>
        <taxon>Primates</taxon>
        <taxon>Haplorrhini</taxon>
        <taxon>Platyrrhini</taxon>
        <taxon>Cebidae</taxon>
        <taxon>Callitrichinae</taxon>
        <taxon>Saguinus</taxon>
    </lineage>
</organism>
<comment type="caution">
    <text evidence="2">The sequence shown here is derived from an EMBL/GenBank/DDBJ whole genome shotgun (WGS) entry which is preliminary data.</text>
</comment>
<keyword evidence="3" id="KW-1185">Reference proteome</keyword>
<evidence type="ECO:0000313" key="3">
    <source>
        <dbReference type="Proteomes" id="UP001266305"/>
    </source>
</evidence>
<sequence>MRPCPLVEAGPGGSLGRGRWAGIAWGPLLPLPRQALVLVRLSKEAPWEPRPRARKPPLPPSETESVRADKNPIDVSPLQLLIALMLPGGTEPSHTEVQRSQLCPNRGQPPVTSASAPQFPRP</sequence>
<proteinExistence type="predicted"/>
<gene>
    <name evidence="2" type="ORF">P7K49_032721</name>
</gene>
<accession>A0ABQ9TQ85</accession>
<dbReference type="EMBL" id="JASSZA010000019">
    <property type="protein sequence ID" value="KAK2086814.1"/>
    <property type="molecule type" value="Genomic_DNA"/>
</dbReference>
<evidence type="ECO:0000313" key="2">
    <source>
        <dbReference type="EMBL" id="KAK2086814.1"/>
    </source>
</evidence>
<protein>
    <submittedName>
        <fullName evidence="2">Uncharacterized protein</fullName>
    </submittedName>
</protein>
<feature type="compositionally biased region" description="Basic and acidic residues" evidence="1">
    <location>
        <begin position="42"/>
        <end position="51"/>
    </location>
</feature>
<feature type="region of interest" description="Disordered" evidence="1">
    <location>
        <begin position="42"/>
        <end position="72"/>
    </location>
</feature>
<reference evidence="2 3" key="1">
    <citation type="submission" date="2023-05" db="EMBL/GenBank/DDBJ databases">
        <title>B98-5 Cell Line De Novo Hybrid Assembly: An Optical Mapping Approach.</title>
        <authorList>
            <person name="Kananen K."/>
            <person name="Auerbach J.A."/>
            <person name="Kautto E."/>
            <person name="Blachly J.S."/>
        </authorList>
    </citation>
    <scope>NUCLEOTIDE SEQUENCE [LARGE SCALE GENOMIC DNA]</scope>
    <source>
        <strain evidence="2">B95-8</strain>
        <tissue evidence="2">Cell line</tissue>
    </source>
</reference>
<evidence type="ECO:0000256" key="1">
    <source>
        <dbReference type="SAM" id="MobiDB-lite"/>
    </source>
</evidence>
<name>A0ABQ9TQ85_SAGOE</name>